<organism evidence="1 2">
    <name type="scientific">Aphanomyces astaci</name>
    <name type="common">Crayfish plague agent</name>
    <dbReference type="NCBI Taxonomy" id="112090"/>
    <lineage>
        <taxon>Eukaryota</taxon>
        <taxon>Sar</taxon>
        <taxon>Stramenopiles</taxon>
        <taxon>Oomycota</taxon>
        <taxon>Saprolegniomycetes</taxon>
        <taxon>Saprolegniales</taxon>
        <taxon>Verrucalvaceae</taxon>
        <taxon>Aphanomyces</taxon>
    </lineage>
</organism>
<dbReference type="Proteomes" id="UP000266239">
    <property type="component" value="Unassembled WGS sequence"/>
</dbReference>
<reference evidence="1 2" key="1">
    <citation type="submission" date="2018-08" db="EMBL/GenBank/DDBJ databases">
        <title>Aphanomyces genome sequencing and annotation.</title>
        <authorList>
            <person name="Minardi D."/>
            <person name="Oidtmann B."/>
            <person name="Van Der Giezen M."/>
            <person name="Studholme D.J."/>
        </authorList>
    </citation>
    <scope>NUCLEOTIDE SEQUENCE [LARGE SCALE GENOMIC DNA]</scope>
    <source>
        <strain evidence="1 2">Yx</strain>
    </source>
</reference>
<name>A0A397AZW2_APHAT</name>
<evidence type="ECO:0000313" key="2">
    <source>
        <dbReference type="Proteomes" id="UP000266239"/>
    </source>
</evidence>
<gene>
    <name evidence="1" type="ORF">DYB25_005298</name>
</gene>
<comment type="caution">
    <text evidence="1">The sequence shown here is derived from an EMBL/GenBank/DDBJ whole genome shotgun (WGS) entry which is preliminary data.</text>
</comment>
<accession>A0A397AZW2</accession>
<sequence>CECNREIVKGRMAKRASEAVQISDATWDVFEKVEQSWTTFESASGLYAVTDQEVFAVNTEKHLDLAITRVHGFLRKLGLE</sequence>
<protein>
    <submittedName>
        <fullName evidence="1">Uncharacterized protein</fullName>
    </submittedName>
</protein>
<proteinExistence type="predicted"/>
<dbReference type="EMBL" id="QUTA01005952">
    <property type="protein sequence ID" value="RHY13341.1"/>
    <property type="molecule type" value="Genomic_DNA"/>
</dbReference>
<dbReference type="VEuPathDB" id="FungiDB:H257_00622"/>
<evidence type="ECO:0000313" key="1">
    <source>
        <dbReference type="EMBL" id="RHY13341.1"/>
    </source>
</evidence>
<dbReference type="AlphaFoldDB" id="A0A397AZW2"/>
<feature type="non-terminal residue" evidence="1">
    <location>
        <position position="1"/>
    </location>
</feature>